<dbReference type="GO" id="GO:0012505">
    <property type="term" value="C:endomembrane system"/>
    <property type="evidence" value="ECO:0007669"/>
    <property type="project" value="UniProtKB-ARBA"/>
</dbReference>
<dbReference type="RefSeq" id="WP_207126744.1">
    <property type="nucleotide sequence ID" value="NZ_BOPO01000084.1"/>
</dbReference>
<evidence type="ECO:0000313" key="5">
    <source>
        <dbReference type="EMBL" id="GIL29049.1"/>
    </source>
</evidence>
<sequence length="295" mass="33169">MTDYQHQPHQQTSREAMAAERRELDRLAVVFESLRREQRRDLGRWGVAGELLRILTDPFTGRHQARSETLRMVLVAAVLAELMIEGWATCQDDTVSTPVPAGSRRDRTVPGAILIDRRTDLDGGLSVLRLPDQAHVWVAQRVLAFRQPRSARDWIIQLSGEQTEAHHQTTGLWLDHQVEELLTRRLIDAGVARREVYRPLLGAERVRMVAVDGYAGAALNAEVRIPRLLSQHKPLDGPDVVIAGLMQRVGLSGRLRRSTTYRHDLGRYLPQLPAPLQQLIDHAHAAFAYGAATPL</sequence>
<accession>A0A8J4EPS8</accession>
<gene>
    <name evidence="5" type="ORF">NUM_43030</name>
</gene>
<evidence type="ECO:0000313" key="6">
    <source>
        <dbReference type="Proteomes" id="UP000614996"/>
    </source>
</evidence>
<comment type="subcellular location">
    <subcellularLocation>
        <location evidence="1">Golgi apparatus membrane</location>
        <topology evidence="1">Peripheral membrane protein</topology>
        <orientation evidence="1">Cytoplasmic side</orientation>
    </subcellularLocation>
</comment>
<evidence type="ECO:0000256" key="3">
    <source>
        <dbReference type="ARBA" id="ARBA00023121"/>
    </source>
</evidence>
<organism evidence="5 6">
    <name type="scientific">Actinocatenispora comari</name>
    <dbReference type="NCBI Taxonomy" id="2807577"/>
    <lineage>
        <taxon>Bacteria</taxon>
        <taxon>Bacillati</taxon>
        <taxon>Actinomycetota</taxon>
        <taxon>Actinomycetes</taxon>
        <taxon>Micromonosporales</taxon>
        <taxon>Micromonosporaceae</taxon>
        <taxon>Actinocatenispora</taxon>
    </lineage>
</organism>
<evidence type="ECO:0000256" key="1">
    <source>
        <dbReference type="ARBA" id="ARBA00004255"/>
    </source>
</evidence>
<protein>
    <submittedName>
        <fullName evidence="5">Uncharacterized protein</fullName>
    </submittedName>
</protein>
<keyword evidence="4" id="KW-0472">Membrane</keyword>
<dbReference type="AlphaFoldDB" id="A0A8J4EPS8"/>
<dbReference type="Pfam" id="PF05719">
    <property type="entry name" value="GPP34"/>
    <property type="match status" value="1"/>
</dbReference>
<evidence type="ECO:0000256" key="2">
    <source>
        <dbReference type="ARBA" id="ARBA00023034"/>
    </source>
</evidence>
<dbReference type="GO" id="GO:0005737">
    <property type="term" value="C:cytoplasm"/>
    <property type="evidence" value="ECO:0007669"/>
    <property type="project" value="UniProtKB-ARBA"/>
</dbReference>
<dbReference type="GO" id="GO:0070273">
    <property type="term" value="F:phosphatidylinositol-4-phosphate binding"/>
    <property type="evidence" value="ECO:0007669"/>
    <property type="project" value="InterPro"/>
</dbReference>
<reference evidence="6" key="1">
    <citation type="journal article" date="2021" name="Int. J. Syst. Evol. Microbiol.">
        <title>Actinocatenispora comari sp. nov., an endophytic actinomycete isolated from aerial parts of Comarum salesowianum.</title>
        <authorList>
            <person name="Oyunbileg N."/>
            <person name="Iizaka Y."/>
            <person name="Hamada M."/>
            <person name="Davaapurev B.O."/>
            <person name="Fukumoto A."/>
            <person name="Tsetseg B."/>
            <person name="Kato F."/>
            <person name="Tamura T."/>
            <person name="Batkhuu J."/>
            <person name="Anzai Y."/>
        </authorList>
    </citation>
    <scope>NUCLEOTIDE SEQUENCE [LARGE SCALE GENOMIC DNA]</scope>
    <source>
        <strain evidence="6">NUM-2625</strain>
    </source>
</reference>
<name>A0A8J4EPS8_9ACTN</name>
<keyword evidence="3" id="KW-0446">Lipid-binding</keyword>
<keyword evidence="2" id="KW-0333">Golgi apparatus</keyword>
<dbReference type="InterPro" id="IPR008628">
    <property type="entry name" value="GPP34-like"/>
</dbReference>
<proteinExistence type="predicted"/>
<dbReference type="Gene3D" id="1.10.3630.10">
    <property type="entry name" value="yeast vps74-n-term truncation variant domain like"/>
    <property type="match status" value="1"/>
</dbReference>
<comment type="caution">
    <text evidence="5">The sequence shown here is derived from an EMBL/GenBank/DDBJ whole genome shotgun (WGS) entry which is preliminary data.</text>
</comment>
<dbReference type="Proteomes" id="UP000614996">
    <property type="component" value="Unassembled WGS sequence"/>
</dbReference>
<keyword evidence="6" id="KW-1185">Reference proteome</keyword>
<evidence type="ECO:0000256" key="4">
    <source>
        <dbReference type="ARBA" id="ARBA00023136"/>
    </source>
</evidence>
<dbReference type="EMBL" id="BOPO01000084">
    <property type="protein sequence ID" value="GIL29049.1"/>
    <property type="molecule type" value="Genomic_DNA"/>
</dbReference>
<dbReference type="InterPro" id="IPR038261">
    <property type="entry name" value="GPP34-like_sf"/>
</dbReference>